<name>A0ACD0NPC0_9BASI</name>
<accession>A0ACD0NPC0</accession>
<evidence type="ECO:0000313" key="1">
    <source>
        <dbReference type="EMBL" id="PWN47656.1"/>
    </source>
</evidence>
<keyword evidence="1" id="KW-0687">Ribonucleoprotein</keyword>
<sequence length="286" mass="31088">MSFASTSSSSAFAATAKALSRRMVQSTRTRSVLARATFTTCSTTRIQSNGSSPFNNQALPKEARGPSQMNMERAGENYDGAIDIVKQVTQDLGIEFPSGLSGSSSSSSSRSEGETQSGSFTSPHQVTPIVGSGPKTTQIYTANSLPPKTDPTLEFLVNLLMKDGKKAQSERHVSSMLRQIQTMIQSDPLPLVKRAIEEVRPLVKMQSRKQGGKTLQVPVALGERQSVRKALVWIMEASKKRNDREIHKRLAAEFLAVIDGSSNALARKEEAHRIATLNRANASVRI</sequence>
<keyword evidence="2" id="KW-1185">Reference proteome</keyword>
<evidence type="ECO:0000313" key="2">
    <source>
        <dbReference type="Proteomes" id="UP000245626"/>
    </source>
</evidence>
<reference evidence="1 2" key="1">
    <citation type="journal article" date="2018" name="Mol. Biol. Evol.">
        <title>Broad Genomic Sampling Reveals a Smut Pathogenic Ancestry of the Fungal Clade Ustilaginomycotina.</title>
        <authorList>
            <person name="Kijpornyongpan T."/>
            <person name="Mondo S.J."/>
            <person name="Barry K."/>
            <person name="Sandor L."/>
            <person name="Lee J."/>
            <person name="Lipzen A."/>
            <person name="Pangilinan J."/>
            <person name="LaButti K."/>
            <person name="Hainaut M."/>
            <person name="Henrissat B."/>
            <person name="Grigoriev I.V."/>
            <person name="Spatafora J.W."/>
            <person name="Aime M.C."/>
        </authorList>
    </citation>
    <scope>NUCLEOTIDE SEQUENCE [LARGE SCALE GENOMIC DNA]</scope>
    <source>
        <strain evidence="1 2">SA 807</strain>
    </source>
</reference>
<dbReference type="Proteomes" id="UP000245626">
    <property type="component" value="Unassembled WGS sequence"/>
</dbReference>
<organism evidence="1 2">
    <name type="scientific">Violaceomyces palustris</name>
    <dbReference type="NCBI Taxonomy" id="1673888"/>
    <lineage>
        <taxon>Eukaryota</taxon>
        <taxon>Fungi</taxon>
        <taxon>Dikarya</taxon>
        <taxon>Basidiomycota</taxon>
        <taxon>Ustilaginomycotina</taxon>
        <taxon>Ustilaginomycetes</taxon>
        <taxon>Violaceomycetales</taxon>
        <taxon>Violaceomycetaceae</taxon>
        <taxon>Violaceomyces</taxon>
    </lineage>
</organism>
<proteinExistence type="predicted"/>
<keyword evidence="1" id="KW-0689">Ribosomal protein</keyword>
<gene>
    <name evidence="1" type="ORF">IE53DRAFT_390217</name>
</gene>
<protein>
    <submittedName>
        <fullName evidence="1">Ribosomal protein S7</fullName>
    </submittedName>
</protein>
<dbReference type="EMBL" id="KZ820373">
    <property type="protein sequence ID" value="PWN47656.1"/>
    <property type="molecule type" value="Genomic_DNA"/>
</dbReference>